<proteinExistence type="predicted"/>
<dbReference type="EMBL" id="JBEAFC010000008">
    <property type="protein sequence ID" value="KAL1545224.1"/>
    <property type="molecule type" value="Genomic_DNA"/>
</dbReference>
<accession>A0ABD1GM61</accession>
<dbReference type="Proteomes" id="UP001567538">
    <property type="component" value="Unassembled WGS sequence"/>
</dbReference>
<evidence type="ECO:0000256" key="1">
    <source>
        <dbReference type="SAM" id="MobiDB-lite"/>
    </source>
</evidence>
<name>A0ABD1GM61_SALDI</name>
<gene>
    <name evidence="2" type="ORF">AAHA92_21972</name>
</gene>
<evidence type="ECO:0000313" key="2">
    <source>
        <dbReference type="EMBL" id="KAL1545224.1"/>
    </source>
</evidence>
<feature type="region of interest" description="Disordered" evidence="1">
    <location>
        <begin position="30"/>
        <end position="64"/>
    </location>
</feature>
<sequence>MPASPLALQPRSPLSLLLFEFPVSARKTSLLGSGSNCSSRVGSSPSRPALGRPTPTPKSRRHGFPISSQLCWVSRISN</sequence>
<evidence type="ECO:0000313" key="3">
    <source>
        <dbReference type="Proteomes" id="UP001567538"/>
    </source>
</evidence>
<feature type="compositionally biased region" description="Low complexity" evidence="1">
    <location>
        <begin position="32"/>
        <end position="46"/>
    </location>
</feature>
<keyword evidence="3" id="KW-1185">Reference proteome</keyword>
<evidence type="ECO:0008006" key="4">
    <source>
        <dbReference type="Google" id="ProtNLM"/>
    </source>
</evidence>
<reference evidence="2 3" key="1">
    <citation type="submission" date="2024-06" db="EMBL/GenBank/DDBJ databases">
        <title>A chromosome level genome sequence of Diviner's sage (Salvia divinorum).</title>
        <authorList>
            <person name="Ford S.A."/>
            <person name="Ro D.-K."/>
            <person name="Ness R.W."/>
            <person name="Phillips M.A."/>
        </authorList>
    </citation>
    <scope>NUCLEOTIDE SEQUENCE [LARGE SCALE GENOMIC DNA]</scope>
    <source>
        <strain evidence="2">SAF-2024a</strain>
        <tissue evidence="2">Leaf</tissue>
    </source>
</reference>
<organism evidence="2 3">
    <name type="scientific">Salvia divinorum</name>
    <name type="common">Maria pastora</name>
    <name type="synonym">Diviner's sage</name>
    <dbReference type="NCBI Taxonomy" id="28513"/>
    <lineage>
        <taxon>Eukaryota</taxon>
        <taxon>Viridiplantae</taxon>
        <taxon>Streptophyta</taxon>
        <taxon>Embryophyta</taxon>
        <taxon>Tracheophyta</taxon>
        <taxon>Spermatophyta</taxon>
        <taxon>Magnoliopsida</taxon>
        <taxon>eudicotyledons</taxon>
        <taxon>Gunneridae</taxon>
        <taxon>Pentapetalae</taxon>
        <taxon>asterids</taxon>
        <taxon>lamiids</taxon>
        <taxon>Lamiales</taxon>
        <taxon>Lamiaceae</taxon>
        <taxon>Nepetoideae</taxon>
        <taxon>Mentheae</taxon>
        <taxon>Salviinae</taxon>
        <taxon>Salvia</taxon>
        <taxon>Salvia subgen. Calosphace</taxon>
    </lineage>
</organism>
<comment type="caution">
    <text evidence="2">The sequence shown here is derived from an EMBL/GenBank/DDBJ whole genome shotgun (WGS) entry which is preliminary data.</text>
</comment>
<dbReference type="AlphaFoldDB" id="A0ABD1GM61"/>
<protein>
    <recommendedName>
        <fullName evidence="4">Secreted protein</fullName>
    </recommendedName>
</protein>